<reference evidence="2" key="2">
    <citation type="submission" date="2015-01" db="EMBL/GenBank/DDBJ databases">
        <title>Evolutionary Origins and Diversification of the Mycorrhizal Mutualists.</title>
        <authorList>
            <consortium name="DOE Joint Genome Institute"/>
            <consortium name="Mycorrhizal Genomics Consortium"/>
            <person name="Kohler A."/>
            <person name="Kuo A."/>
            <person name="Nagy L.G."/>
            <person name="Floudas D."/>
            <person name="Copeland A."/>
            <person name="Barry K.W."/>
            <person name="Cichocki N."/>
            <person name="Veneault-Fourrey C."/>
            <person name="LaButti K."/>
            <person name="Lindquist E.A."/>
            <person name="Lipzen A."/>
            <person name="Lundell T."/>
            <person name="Morin E."/>
            <person name="Murat C."/>
            <person name="Riley R."/>
            <person name="Ohm R."/>
            <person name="Sun H."/>
            <person name="Tunlid A."/>
            <person name="Henrissat B."/>
            <person name="Grigoriev I.V."/>
            <person name="Hibbett D.S."/>
            <person name="Martin F."/>
        </authorList>
    </citation>
    <scope>NUCLEOTIDE SEQUENCE [LARGE SCALE GENOMIC DNA]</scope>
    <source>
        <strain evidence="2">F 1598</strain>
    </source>
</reference>
<dbReference type="EMBL" id="KN832989">
    <property type="protein sequence ID" value="KIM83989.1"/>
    <property type="molecule type" value="Genomic_DNA"/>
</dbReference>
<organism evidence="1 2">
    <name type="scientific">Piloderma croceum (strain F 1598)</name>
    <dbReference type="NCBI Taxonomy" id="765440"/>
    <lineage>
        <taxon>Eukaryota</taxon>
        <taxon>Fungi</taxon>
        <taxon>Dikarya</taxon>
        <taxon>Basidiomycota</taxon>
        <taxon>Agaricomycotina</taxon>
        <taxon>Agaricomycetes</taxon>
        <taxon>Agaricomycetidae</taxon>
        <taxon>Atheliales</taxon>
        <taxon>Atheliaceae</taxon>
        <taxon>Piloderma</taxon>
    </lineage>
</organism>
<dbReference type="OrthoDB" id="5392716at2759"/>
<feature type="non-terminal residue" evidence="1">
    <location>
        <position position="1"/>
    </location>
</feature>
<gene>
    <name evidence="1" type="ORF">PILCRDRAFT_68594</name>
</gene>
<sequence>SVNNISIEQSWLRLHLNWGDNIVLFFYKGIEDGLYNPDDPKYELCQWLWPKLLHAALAEFMEFCNRVCMQTDKQKPGPLGMSCNEAFSIPEQWGGCNYLLLIDVNVVHEIKDAMGRDSLLEFTTPEFSAQCEAACNLLGISKLTAENVWHVFQAL</sequence>
<dbReference type="InParanoid" id="A0A0C3FWQ9"/>
<keyword evidence="2" id="KW-1185">Reference proteome</keyword>
<dbReference type="Proteomes" id="UP000054166">
    <property type="component" value="Unassembled WGS sequence"/>
</dbReference>
<dbReference type="HOGENOM" id="CLU_039761_1_0_1"/>
<dbReference type="AlphaFoldDB" id="A0A0C3FWQ9"/>
<name>A0A0C3FWQ9_PILCF</name>
<evidence type="ECO:0000313" key="1">
    <source>
        <dbReference type="EMBL" id="KIM83989.1"/>
    </source>
</evidence>
<dbReference type="STRING" id="765440.A0A0C3FWQ9"/>
<protein>
    <submittedName>
        <fullName evidence="1">Uncharacterized protein</fullName>
    </submittedName>
</protein>
<reference evidence="1 2" key="1">
    <citation type="submission" date="2014-04" db="EMBL/GenBank/DDBJ databases">
        <authorList>
            <consortium name="DOE Joint Genome Institute"/>
            <person name="Kuo A."/>
            <person name="Tarkka M."/>
            <person name="Buscot F."/>
            <person name="Kohler A."/>
            <person name="Nagy L.G."/>
            <person name="Floudas D."/>
            <person name="Copeland A."/>
            <person name="Barry K.W."/>
            <person name="Cichocki N."/>
            <person name="Veneault-Fourrey C."/>
            <person name="LaButti K."/>
            <person name="Lindquist E.A."/>
            <person name="Lipzen A."/>
            <person name="Lundell T."/>
            <person name="Morin E."/>
            <person name="Murat C."/>
            <person name="Sun H."/>
            <person name="Tunlid A."/>
            <person name="Henrissat B."/>
            <person name="Grigoriev I.V."/>
            <person name="Hibbett D.S."/>
            <person name="Martin F."/>
            <person name="Nordberg H.P."/>
            <person name="Cantor M.N."/>
            <person name="Hua S.X."/>
        </authorList>
    </citation>
    <scope>NUCLEOTIDE SEQUENCE [LARGE SCALE GENOMIC DNA]</scope>
    <source>
        <strain evidence="1 2">F 1598</strain>
    </source>
</reference>
<proteinExistence type="predicted"/>
<evidence type="ECO:0000313" key="2">
    <source>
        <dbReference type="Proteomes" id="UP000054166"/>
    </source>
</evidence>
<accession>A0A0C3FWQ9</accession>